<reference evidence="2 3" key="1">
    <citation type="journal article" date="2015" name="Genome Biol. Evol.">
        <title>Comparative Genomics of a Bacterivorous Green Alga Reveals Evolutionary Causalities and Consequences of Phago-Mixotrophic Mode of Nutrition.</title>
        <authorList>
            <person name="Burns J.A."/>
            <person name="Paasch A."/>
            <person name="Narechania A."/>
            <person name="Kim E."/>
        </authorList>
    </citation>
    <scope>NUCLEOTIDE SEQUENCE [LARGE SCALE GENOMIC DNA]</scope>
    <source>
        <strain evidence="2 3">PLY_AMNH</strain>
    </source>
</reference>
<comment type="caution">
    <text evidence="2">The sequence shown here is derived from an EMBL/GenBank/DDBJ whole genome shotgun (WGS) entry which is preliminary data.</text>
</comment>
<feature type="compositionally biased region" description="Acidic residues" evidence="1">
    <location>
        <begin position="131"/>
        <end position="141"/>
    </location>
</feature>
<feature type="region of interest" description="Disordered" evidence="1">
    <location>
        <begin position="1"/>
        <end position="171"/>
    </location>
</feature>
<evidence type="ECO:0000256" key="1">
    <source>
        <dbReference type="SAM" id="MobiDB-lite"/>
    </source>
</evidence>
<feature type="compositionally biased region" description="Polar residues" evidence="1">
    <location>
        <begin position="106"/>
        <end position="118"/>
    </location>
</feature>
<dbReference type="EMBL" id="LGRX02035483">
    <property type="protein sequence ID" value="KAK3234636.1"/>
    <property type="molecule type" value="Genomic_DNA"/>
</dbReference>
<feature type="region of interest" description="Disordered" evidence="1">
    <location>
        <begin position="1134"/>
        <end position="1161"/>
    </location>
</feature>
<sequence length="1240" mass="138136">MYGIARSLLNSRPTDKNYDFGSPDHSEDSLSGEHGQDAITAAPSSSRKRKGAGAAVTGNTKNGKKGSDKQQSGKARRSAKGKEKQGTTVARTAKGKKKEDLPVVCSQRNTPQTEGSSDSEYDTRPGRFMLSEDEDDDEGDGDILVQARVSKRDLIDDQNSEEDGVDETDDLDDLDEDVQEAQEPDDVVEDVEEAEEDEDVQSMEGLQQQSEVLVDQPVQELLSRLPYERVMQQAIEKYVIGAAPSQLRHSMMKMLYAEAIQQLRTLIDDEEIVDVISSSKSTGLASQYLISLNAESSESGSELKTGIWSRYPPASVTRGVIEEGTDSTFSYYQGHIRKQHAAAVIDFLRDRVLEDTSLPNPSEDVVTYETSITDFLKLVRICEADLHDISMTFPDCDNQSCLFTSSQVATIYLATTMDQSNFVTGKISIGRVDEFLKQYDSKQNTLKERFGAGEQLQADAKLQYDRIVKVDYKKLAQSLKSAMKDSNAVDQLYVQTGYVQPTGRIVKFVNLPAGGGKTHVSIEICFVLLSLRCLRKTLNTLPLWSSVITSAGGNSFSLVGSFQQSAFVRAMLRACIIVVDRNNIDAWRVILELKQKSKPLHKLSVRTVKTAEDLDSLSLDLERCVVDMDATDSMLQNSRGMILLCEVGQLQKVMKVVGGRSFAAMVVDDPKGSHVGAIDPICRNFFFLSANPTEFLASLSLPCKAGKEHIVDRTESMFKNLIPSYAKYVEKSPLDIREALLSPEGGLLKPESVARIKQSVDANVYRAVVSTMPPCTQEWTIRDMSRYMPSTVTVFPMCTKREHGFGRPFFSNEKLYVDHETFDVFSAYKDSKLVPLVVKQSQFWSVSASVARKTVLSDLQQFSYVTEVKKPEPRSGAAPSRKKVSESEYVVHRKAQWYSAPMLFRDQKNQFNFVKWYDDAHFAGKTFVKYSDLFGYITDLKLEKNVPKALPDLPTPPSASFPGAILKSSLMGSKHLKTVDEKDVYACMCCAHLFTSNEFLQSSIQHFSAILCPNCAIPDQGFDEQRSIAKDERPLLRAAEKYGEFTLEQLLAHFRGVCNDNENFPVAQHLVDMVGALLMCKEVIMRRFIVYVSDRNRHLLLLCMKLLEEEYSVSFREFVEQNIACPYTAQLLGRSQEEPASTRRSSGRSAKGKANASTTEQDTRLPTLAWFNTVGSDSGVRFLIVSSDSRGGRDEVYGIDARGADCSIFVNTPESCRVQAVARGLRMSACPSESHLIIQL</sequence>
<feature type="compositionally biased region" description="Basic and acidic residues" evidence="1">
    <location>
        <begin position="13"/>
        <end position="28"/>
    </location>
</feature>
<keyword evidence="3" id="KW-1185">Reference proteome</keyword>
<dbReference type="AlphaFoldDB" id="A0AAE0ENA5"/>
<proteinExistence type="predicted"/>
<dbReference type="Proteomes" id="UP001190700">
    <property type="component" value="Unassembled WGS sequence"/>
</dbReference>
<evidence type="ECO:0000313" key="3">
    <source>
        <dbReference type="Proteomes" id="UP001190700"/>
    </source>
</evidence>
<feature type="compositionally biased region" description="Acidic residues" evidence="1">
    <location>
        <begin position="156"/>
        <end position="171"/>
    </location>
</feature>
<accession>A0AAE0ENA5</accession>
<organism evidence="2 3">
    <name type="scientific">Cymbomonas tetramitiformis</name>
    <dbReference type="NCBI Taxonomy" id="36881"/>
    <lineage>
        <taxon>Eukaryota</taxon>
        <taxon>Viridiplantae</taxon>
        <taxon>Chlorophyta</taxon>
        <taxon>Pyramimonadophyceae</taxon>
        <taxon>Pyramimonadales</taxon>
        <taxon>Pyramimonadaceae</taxon>
        <taxon>Cymbomonas</taxon>
    </lineage>
</organism>
<protein>
    <submittedName>
        <fullName evidence="2">Uncharacterized protein</fullName>
    </submittedName>
</protein>
<name>A0AAE0ENA5_9CHLO</name>
<evidence type="ECO:0000313" key="2">
    <source>
        <dbReference type="EMBL" id="KAK3234636.1"/>
    </source>
</evidence>
<gene>
    <name evidence="2" type="ORF">CYMTET_55186</name>
</gene>